<proteinExistence type="predicted"/>
<keyword evidence="2" id="KW-1185">Reference proteome</keyword>
<protein>
    <submittedName>
        <fullName evidence="1">Uncharacterized protein</fullName>
    </submittedName>
</protein>
<reference evidence="1 2" key="1">
    <citation type="submission" date="2016-03" db="EMBL/GenBank/DDBJ databases">
        <title>Draft Genome Sequence of the Strain BR 10245 (Bradyrhizobium sp.) isolated from nodules of Centrolobium paraense.</title>
        <authorList>
            <person name="Simoes-Araujo J.L.Sr."/>
            <person name="Barauna A.C."/>
            <person name="Silva K."/>
            <person name="Zilli J.E."/>
        </authorList>
    </citation>
    <scope>NUCLEOTIDE SEQUENCE [LARGE SCALE GENOMIC DNA]</scope>
    <source>
        <strain evidence="1 2">BR 10245</strain>
    </source>
</reference>
<dbReference type="STRING" id="1505087.AYJ54_19440"/>
<comment type="caution">
    <text evidence="1">The sequence shown here is derived from an EMBL/GenBank/DDBJ whole genome shotgun (WGS) entry which is preliminary data.</text>
</comment>
<organism evidence="1 2">
    <name type="scientific">Bradyrhizobium centrolobii</name>
    <dbReference type="NCBI Taxonomy" id="1505087"/>
    <lineage>
        <taxon>Bacteria</taxon>
        <taxon>Pseudomonadati</taxon>
        <taxon>Pseudomonadota</taxon>
        <taxon>Alphaproteobacteria</taxon>
        <taxon>Hyphomicrobiales</taxon>
        <taxon>Nitrobacteraceae</taxon>
        <taxon>Bradyrhizobium</taxon>
    </lineage>
</organism>
<accession>A0A176YIY7</accession>
<dbReference type="EMBL" id="LUUB01000074">
    <property type="protein sequence ID" value="OAF06694.1"/>
    <property type="molecule type" value="Genomic_DNA"/>
</dbReference>
<gene>
    <name evidence="1" type="ORF">AYJ54_19440</name>
</gene>
<evidence type="ECO:0000313" key="2">
    <source>
        <dbReference type="Proteomes" id="UP000076959"/>
    </source>
</evidence>
<evidence type="ECO:0000313" key="1">
    <source>
        <dbReference type="EMBL" id="OAF06694.1"/>
    </source>
</evidence>
<sequence length="86" mass="9968">MRVHADRGRCKDCQPKGEDVLVLFPITSHSFDRSVEIIEMKKRPVGLGTSLRLRVRYECAASTPRDYRFSDIFANEDQAAGMRFYR</sequence>
<dbReference type="AlphaFoldDB" id="A0A176YIY7"/>
<name>A0A176YIY7_9BRAD</name>
<dbReference type="Proteomes" id="UP000076959">
    <property type="component" value="Unassembled WGS sequence"/>
</dbReference>